<dbReference type="PROSITE" id="PS00061">
    <property type="entry name" value="ADH_SHORT"/>
    <property type="match status" value="1"/>
</dbReference>
<dbReference type="InterPro" id="IPR020904">
    <property type="entry name" value="Sc_DH/Rdtase_CS"/>
</dbReference>
<dbReference type="PANTHER" id="PTHR44169">
    <property type="entry name" value="NADPH-DEPENDENT 1-ACYLDIHYDROXYACETONE PHOSPHATE REDUCTASE"/>
    <property type="match status" value="1"/>
</dbReference>
<evidence type="ECO:0000313" key="7">
    <source>
        <dbReference type="Proteomes" id="UP000623467"/>
    </source>
</evidence>
<dbReference type="OrthoDB" id="2102561at2759"/>
<dbReference type="GO" id="GO:0016491">
    <property type="term" value="F:oxidoreductase activity"/>
    <property type="evidence" value="ECO:0007669"/>
    <property type="project" value="UniProtKB-KW"/>
</dbReference>
<dbReference type="EMBL" id="JACAZH010000031">
    <property type="protein sequence ID" value="KAF7339276.1"/>
    <property type="molecule type" value="Genomic_DNA"/>
</dbReference>
<dbReference type="Pfam" id="PF00106">
    <property type="entry name" value="adh_short"/>
    <property type="match status" value="1"/>
</dbReference>
<dbReference type="CDD" id="cd05374">
    <property type="entry name" value="17beta-HSD-like_SDR_c"/>
    <property type="match status" value="1"/>
</dbReference>
<evidence type="ECO:0000256" key="2">
    <source>
        <dbReference type="ARBA" id="ARBA00022857"/>
    </source>
</evidence>
<gene>
    <name evidence="6" type="ORF">MSAN_02141100</name>
</gene>
<dbReference type="PRINTS" id="PR00081">
    <property type="entry name" value="GDHRDH"/>
</dbReference>
<dbReference type="InterPro" id="IPR057326">
    <property type="entry name" value="KR_dom"/>
</dbReference>
<evidence type="ECO:0000256" key="1">
    <source>
        <dbReference type="ARBA" id="ARBA00006484"/>
    </source>
</evidence>
<dbReference type="Gene3D" id="3.40.50.720">
    <property type="entry name" value="NAD(P)-binding Rossmann-like Domain"/>
    <property type="match status" value="1"/>
</dbReference>
<keyword evidence="7" id="KW-1185">Reference proteome</keyword>
<name>A0A8H6XEV4_9AGAR</name>
<dbReference type="SUPFAM" id="SSF51735">
    <property type="entry name" value="NAD(P)-binding Rossmann-fold domains"/>
    <property type="match status" value="1"/>
</dbReference>
<organism evidence="6 7">
    <name type="scientific">Mycena sanguinolenta</name>
    <dbReference type="NCBI Taxonomy" id="230812"/>
    <lineage>
        <taxon>Eukaryota</taxon>
        <taxon>Fungi</taxon>
        <taxon>Dikarya</taxon>
        <taxon>Basidiomycota</taxon>
        <taxon>Agaricomycotina</taxon>
        <taxon>Agaricomycetes</taxon>
        <taxon>Agaricomycetidae</taxon>
        <taxon>Agaricales</taxon>
        <taxon>Marasmiineae</taxon>
        <taxon>Mycenaceae</taxon>
        <taxon>Mycena</taxon>
    </lineage>
</organism>
<evidence type="ECO:0000256" key="3">
    <source>
        <dbReference type="ARBA" id="ARBA00023002"/>
    </source>
</evidence>
<dbReference type="InterPro" id="IPR036291">
    <property type="entry name" value="NAD(P)-bd_dom_sf"/>
</dbReference>
<accession>A0A8H6XEV4</accession>
<dbReference type="PRINTS" id="PR00080">
    <property type="entry name" value="SDRFAMILY"/>
</dbReference>
<dbReference type="AlphaFoldDB" id="A0A8H6XEV4"/>
<comment type="caution">
    <text evidence="6">The sequence shown here is derived from an EMBL/GenBank/DDBJ whole genome shotgun (WGS) entry which is preliminary data.</text>
</comment>
<evidence type="ECO:0000259" key="5">
    <source>
        <dbReference type="SMART" id="SM00822"/>
    </source>
</evidence>
<feature type="domain" description="Ketoreductase" evidence="5">
    <location>
        <begin position="6"/>
        <end position="182"/>
    </location>
</feature>
<dbReference type="Proteomes" id="UP000623467">
    <property type="component" value="Unassembled WGS sequence"/>
</dbReference>
<dbReference type="SMART" id="SM00822">
    <property type="entry name" value="PKS_KR"/>
    <property type="match status" value="1"/>
</dbReference>
<dbReference type="InterPro" id="IPR002347">
    <property type="entry name" value="SDR_fam"/>
</dbReference>
<protein>
    <submittedName>
        <fullName evidence="6">Oxidoreductase</fullName>
    </submittedName>
</protein>
<dbReference type="FunFam" id="3.40.50.720:FF:000261">
    <property type="entry name" value="NADPH-dependent 1-acyldihydroxyacetone phosphate reductase"/>
    <property type="match status" value="1"/>
</dbReference>
<evidence type="ECO:0000313" key="6">
    <source>
        <dbReference type="EMBL" id="KAF7339276.1"/>
    </source>
</evidence>
<sequence>MSGGRPVVLVTGCSSGGIGYALCERFAVEGCRVYATARRLETMSGLAAHPLISLQTLDVTVDEDVKRVVAFIVAEAGQLDIVVNNAGFISVGPMIEQPLDNVRAAFDANTYGTLRVAQAAFPHMAARRSGLIINIGSVVADIVVPWNGVYSAAKAAVRAMSEILHMELKPFNIKVMYVAPGSVRSNIANNQAAKFSLQPGSLFTEFLPNIIQRMNGSQGPNSMPADKFAREVVRRALQKKPTEVTHARR</sequence>
<keyword evidence="3" id="KW-0560">Oxidoreductase</keyword>
<dbReference type="PANTHER" id="PTHR44169:SF6">
    <property type="entry name" value="NADPH-DEPENDENT 1-ACYLDIHYDROXYACETONE PHOSPHATE REDUCTASE"/>
    <property type="match status" value="1"/>
</dbReference>
<reference evidence="6" key="1">
    <citation type="submission" date="2020-05" db="EMBL/GenBank/DDBJ databases">
        <title>Mycena genomes resolve the evolution of fungal bioluminescence.</title>
        <authorList>
            <person name="Tsai I.J."/>
        </authorList>
    </citation>
    <scope>NUCLEOTIDE SEQUENCE</scope>
    <source>
        <strain evidence="6">160909Yilan</strain>
    </source>
</reference>
<evidence type="ECO:0000256" key="4">
    <source>
        <dbReference type="RuleBase" id="RU000363"/>
    </source>
</evidence>
<dbReference type="GO" id="GO:0005783">
    <property type="term" value="C:endoplasmic reticulum"/>
    <property type="evidence" value="ECO:0007669"/>
    <property type="project" value="TreeGrafter"/>
</dbReference>
<comment type="similarity">
    <text evidence="1 4">Belongs to the short-chain dehydrogenases/reductases (SDR) family.</text>
</comment>
<keyword evidence="2" id="KW-0521">NADP</keyword>
<proteinExistence type="inferred from homology"/>